<gene>
    <name evidence="3" type="ORF">DC20_16960</name>
</gene>
<dbReference type="InterPro" id="IPR050718">
    <property type="entry name" value="ApaG-like"/>
</dbReference>
<dbReference type="STRING" id="512763.DC20_16960"/>
<evidence type="ECO:0000256" key="1">
    <source>
        <dbReference type="ARBA" id="ARBA00017693"/>
    </source>
</evidence>
<dbReference type="PATRIC" id="fig|512763.3.peg.3730"/>
<dbReference type="AlphaFoldDB" id="A0A0P0CUN4"/>
<dbReference type="Proteomes" id="UP000061382">
    <property type="component" value="Chromosome"/>
</dbReference>
<dbReference type="NCBIfam" id="NF003967">
    <property type="entry name" value="PRK05461.1"/>
    <property type="match status" value="1"/>
</dbReference>
<feature type="domain" description="ApaG" evidence="2">
    <location>
        <begin position="3"/>
        <end position="128"/>
    </location>
</feature>
<dbReference type="SUPFAM" id="SSF110069">
    <property type="entry name" value="ApaG-like"/>
    <property type="match status" value="1"/>
</dbReference>
<reference evidence="3 4" key="1">
    <citation type="submission" date="2015-08" db="EMBL/GenBank/DDBJ databases">
        <title>Complete genome sequence of Rufibacter tibetensis strain 1351t, a radiation-resistant bacterium from tibet plateau.</title>
        <authorList>
            <person name="Dai J."/>
        </authorList>
    </citation>
    <scope>NUCLEOTIDE SEQUENCE [LARGE SCALE GENOMIC DNA]</scope>
    <source>
        <strain evidence="3 4">1351</strain>
    </source>
</reference>
<sequence>MDTKTTQGVTVNVTTNYLPDYSSPAQQHFVFAYKITIQNNSEFTVKLLRRHWHIFDSNNEIREVEGEGVVGQQPVLEPGESHQYVSGCNLKTSIGKMAGTYLMERLVDGRQFHVTIPEFTLIIPYKLN</sequence>
<evidence type="ECO:0000313" key="3">
    <source>
        <dbReference type="EMBL" id="ALJ00351.1"/>
    </source>
</evidence>
<dbReference type="InterPro" id="IPR007474">
    <property type="entry name" value="ApaG_domain"/>
</dbReference>
<accession>A0A0P0CUN4</accession>
<dbReference type="RefSeq" id="WP_062544917.1">
    <property type="nucleotide sequence ID" value="NZ_CP012643.1"/>
</dbReference>
<dbReference type="InterPro" id="IPR023065">
    <property type="entry name" value="Uncharacterised_ApaG"/>
</dbReference>
<dbReference type="EMBL" id="CP012643">
    <property type="protein sequence ID" value="ALJ00351.1"/>
    <property type="molecule type" value="Genomic_DNA"/>
</dbReference>
<dbReference type="PANTHER" id="PTHR47191:SF2">
    <property type="entry name" value="OS05G0170800 PROTEIN"/>
    <property type="match status" value="1"/>
</dbReference>
<dbReference type="PANTHER" id="PTHR47191">
    <property type="entry name" value="OS05G0170800 PROTEIN"/>
    <property type="match status" value="1"/>
</dbReference>
<evidence type="ECO:0000259" key="2">
    <source>
        <dbReference type="PROSITE" id="PS51087"/>
    </source>
</evidence>
<dbReference type="PROSITE" id="PS51087">
    <property type="entry name" value="APAG"/>
    <property type="match status" value="1"/>
</dbReference>
<protein>
    <recommendedName>
        <fullName evidence="1">Protein ApaG</fullName>
    </recommendedName>
</protein>
<dbReference type="HAMAP" id="MF_00791">
    <property type="entry name" value="ApaG"/>
    <property type="match status" value="1"/>
</dbReference>
<keyword evidence="4" id="KW-1185">Reference proteome</keyword>
<evidence type="ECO:0000313" key="4">
    <source>
        <dbReference type="Proteomes" id="UP000061382"/>
    </source>
</evidence>
<dbReference type="Gene3D" id="2.60.40.1470">
    <property type="entry name" value="ApaG domain"/>
    <property type="match status" value="1"/>
</dbReference>
<dbReference type="Pfam" id="PF04379">
    <property type="entry name" value="DUF525"/>
    <property type="match status" value="1"/>
</dbReference>
<proteinExistence type="inferred from homology"/>
<name>A0A0P0CUN4_9BACT</name>
<organism evidence="3 4">
    <name type="scientific">Rufibacter tibetensis</name>
    <dbReference type="NCBI Taxonomy" id="512763"/>
    <lineage>
        <taxon>Bacteria</taxon>
        <taxon>Pseudomonadati</taxon>
        <taxon>Bacteroidota</taxon>
        <taxon>Cytophagia</taxon>
        <taxon>Cytophagales</taxon>
        <taxon>Hymenobacteraceae</taxon>
        <taxon>Rufibacter</taxon>
    </lineage>
</organism>
<dbReference type="InterPro" id="IPR036767">
    <property type="entry name" value="ApaG_sf"/>
</dbReference>
<dbReference type="OrthoDB" id="9795226at2"/>
<dbReference type="KEGG" id="rti:DC20_16960"/>